<protein>
    <submittedName>
        <fullName evidence="1">Uncharacterized protein</fullName>
    </submittedName>
</protein>
<accession>A0A1M6H396</accession>
<organism evidence="1 2">
    <name type="scientific">Flavobacterium haoranii</name>
    <dbReference type="NCBI Taxonomy" id="683124"/>
    <lineage>
        <taxon>Bacteria</taxon>
        <taxon>Pseudomonadati</taxon>
        <taxon>Bacteroidota</taxon>
        <taxon>Flavobacteriia</taxon>
        <taxon>Flavobacteriales</taxon>
        <taxon>Flavobacteriaceae</taxon>
        <taxon>Flavobacterium</taxon>
    </lineage>
</organism>
<dbReference type="STRING" id="683124.SAMN05444337_1416"/>
<keyword evidence="2" id="KW-1185">Reference proteome</keyword>
<dbReference type="OrthoDB" id="1344211at2"/>
<sequence>MKNKIIFFILFSILFSSCESDPIEANIQTTVQGVIFDNVNQEPIVNQELIISEYKKRFVSDGGTAYDFIQNVGSTITDSNGNYHLTFSTSGKGDYYTISPSHNNLIWNYYQDKLEIGNIGSNNVFNYNFLKLYPCILTINTNNIQNIPLHISHFLTLNSELSNITEYNGTETRTIYIDKNTNQEVKFYRNITPNNSQIATIVIPATNINQQTTFEINLSDSDFQ</sequence>
<reference evidence="1 2" key="1">
    <citation type="submission" date="2016-11" db="EMBL/GenBank/DDBJ databases">
        <authorList>
            <person name="Jaros S."/>
            <person name="Januszkiewicz K."/>
            <person name="Wedrychowicz H."/>
        </authorList>
    </citation>
    <scope>NUCLEOTIDE SEQUENCE [LARGE SCALE GENOMIC DNA]</scope>
    <source>
        <strain evidence="1 2">DSM 22807</strain>
    </source>
</reference>
<gene>
    <name evidence="1" type="ORF">SAMN05444337_1416</name>
</gene>
<name>A0A1M6H396_9FLAO</name>
<evidence type="ECO:0000313" key="1">
    <source>
        <dbReference type="EMBL" id="SHJ16612.1"/>
    </source>
</evidence>
<dbReference type="AlphaFoldDB" id="A0A1M6H396"/>
<evidence type="ECO:0000313" key="2">
    <source>
        <dbReference type="Proteomes" id="UP000184232"/>
    </source>
</evidence>
<dbReference type="EMBL" id="FQZH01000002">
    <property type="protein sequence ID" value="SHJ16612.1"/>
    <property type="molecule type" value="Genomic_DNA"/>
</dbReference>
<dbReference type="PROSITE" id="PS51257">
    <property type="entry name" value="PROKAR_LIPOPROTEIN"/>
    <property type="match status" value="1"/>
</dbReference>
<dbReference type="Proteomes" id="UP000184232">
    <property type="component" value="Unassembled WGS sequence"/>
</dbReference>
<dbReference type="RefSeq" id="WP_072783463.1">
    <property type="nucleotide sequence ID" value="NZ_CP045292.1"/>
</dbReference>
<proteinExistence type="predicted"/>